<protein>
    <submittedName>
        <fullName evidence="3">Uncharacterized protein</fullName>
    </submittedName>
</protein>
<gene>
    <name evidence="3" type="ORF">EB796_013063</name>
</gene>
<evidence type="ECO:0000313" key="4">
    <source>
        <dbReference type="Proteomes" id="UP000593567"/>
    </source>
</evidence>
<dbReference type="Proteomes" id="UP000593567">
    <property type="component" value="Unassembled WGS sequence"/>
</dbReference>
<keyword evidence="1" id="KW-0812">Transmembrane</keyword>
<sequence length="445" mass="49893">MWSLKAVITLAILYTVVALRIQDSSHETKKFSSCKVSVNGTRLVADQYASLEFIYTDVYREDMNSYGLVLKFELPILREGTQSFSLVSKDAQYTNGDPISRILNEHVFDTVKCEAGLPCVIEYTFYNISNPAINTPSQQNSAIDHLKIKSKSVNICFLDIFLTTCKYVCMYYMYATIYYQYVSQGTSLCYYLLLFVDPVNISMNLRWILLINSTVVLEVKILHGFPLPIKFKDLLCDGQRVNHVEKLSDRYLIPIDEVDGFAYCEVTAYNNYPAANATKRIPVNFEKPTQHEGNDTENGSNATLLTWAVIILFVLLVASVVIIIVVCLRKKKVVPVTTADDNQTGIKHFGDVPNHAPPMQPTSIDCNSCSSGFEETNNSELDRVEPSTDVSVTGSVDCFAQQSSNMGVLHVDNIDNNYSVRERTGNIEQPSEAYKVGCLDEAIHS</sequence>
<evidence type="ECO:0000256" key="2">
    <source>
        <dbReference type="SAM" id="SignalP"/>
    </source>
</evidence>
<dbReference type="AlphaFoldDB" id="A0A7J7JRK2"/>
<comment type="caution">
    <text evidence="3">The sequence shown here is derived from an EMBL/GenBank/DDBJ whole genome shotgun (WGS) entry which is preliminary data.</text>
</comment>
<feature type="chain" id="PRO_5029911271" evidence="2">
    <location>
        <begin position="19"/>
        <end position="445"/>
    </location>
</feature>
<accession>A0A7J7JRK2</accession>
<proteinExistence type="predicted"/>
<feature type="signal peptide" evidence="2">
    <location>
        <begin position="1"/>
        <end position="18"/>
    </location>
</feature>
<name>A0A7J7JRK2_BUGNE</name>
<keyword evidence="2" id="KW-0732">Signal</keyword>
<evidence type="ECO:0000256" key="1">
    <source>
        <dbReference type="SAM" id="Phobius"/>
    </source>
</evidence>
<keyword evidence="1" id="KW-0472">Membrane</keyword>
<dbReference type="EMBL" id="VXIV02001930">
    <property type="protein sequence ID" value="KAF6028627.1"/>
    <property type="molecule type" value="Genomic_DNA"/>
</dbReference>
<feature type="transmembrane region" description="Helical" evidence="1">
    <location>
        <begin position="304"/>
        <end position="328"/>
    </location>
</feature>
<evidence type="ECO:0000313" key="3">
    <source>
        <dbReference type="EMBL" id="KAF6028627.1"/>
    </source>
</evidence>
<keyword evidence="4" id="KW-1185">Reference proteome</keyword>
<reference evidence="3" key="1">
    <citation type="submission" date="2020-06" db="EMBL/GenBank/DDBJ databases">
        <title>Draft genome of Bugula neritina, a colonial animal packing powerful symbionts and potential medicines.</title>
        <authorList>
            <person name="Rayko M."/>
        </authorList>
    </citation>
    <scope>NUCLEOTIDE SEQUENCE [LARGE SCALE GENOMIC DNA]</scope>
    <source>
        <strain evidence="3">Kwan_BN1</strain>
    </source>
</reference>
<keyword evidence="1" id="KW-1133">Transmembrane helix</keyword>
<organism evidence="3 4">
    <name type="scientific">Bugula neritina</name>
    <name type="common">Brown bryozoan</name>
    <name type="synonym">Sertularia neritina</name>
    <dbReference type="NCBI Taxonomy" id="10212"/>
    <lineage>
        <taxon>Eukaryota</taxon>
        <taxon>Metazoa</taxon>
        <taxon>Spiralia</taxon>
        <taxon>Lophotrochozoa</taxon>
        <taxon>Bryozoa</taxon>
        <taxon>Gymnolaemata</taxon>
        <taxon>Cheilostomatida</taxon>
        <taxon>Flustrina</taxon>
        <taxon>Buguloidea</taxon>
        <taxon>Bugulidae</taxon>
        <taxon>Bugula</taxon>
    </lineage>
</organism>